<evidence type="ECO:0000313" key="4">
    <source>
        <dbReference type="EMBL" id="UQX87518.1"/>
    </source>
</evidence>
<keyword evidence="2" id="KW-1133">Transmembrane helix</keyword>
<keyword evidence="2" id="KW-0472">Membrane</keyword>
<reference evidence="4" key="2">
    <citation type="submission" date="2022-05" db="EMBL/GenBank/DDBJ databases">
        <authorList>
            <person name="Kim J.-S."/>
            <person name="Lee K."/>
            <person name="Suh M."/>
            <person name="Eom M."/>
            <person name="Kim J.-S."/>
            <person name="Kim D.-S."/>
            <person name="Ko S.-H."/>
            <person name="Shin Y."/>
            <person name="Lee J.-S."/>
        </authorList>
    </citation>
    <scope>NUCLEOTIDE SEQUENCE</scope>
    <source>
        <strain evidence="4">N237</strain>
    </source>
</reference>
<keyword evidence="5" id="KW-1185">Reference proteome</keyword>
<sequence>MRRGSEGLSRWRRAALSRAAEFGVRAGAPELAGPALSDQPGYDGRHRSGPGPQPFSRYRTVVEHRTALAVTLVAVVVAVLSLMWLSASQPRSLAGAGAATSAAHPAESANPTKGLRASSPGATSVERAGLSALPQASAGTATSAGSLIAPASGSVVVVDVAGKVRRPGVYRLPAGSRVIDAVHAAGGANPGLDLATVNLARSLIDGEQIAIGITGVAAPAVPAPSGGTGSAAGGSSAPVNLNTATADQLDALPGVGPVLAQRIVDYRSQHGRFVSVDQLNSVPGIGDSKFADLAPLVSVS</sequence>
<dbReference type="GO" id="GO:0003677">
    <property type="term" value="F:DNA binding"/>
    <property type="evidence" value="ECO:0007669"/>
    <property type="project" value="UniProtKB-KW"/>
</dbReference>
<dbReference type="Gene3D" id="3.10.560.10">
    <property type="entry name" value="Outer membrane lipoprotein wza domain like"/>
    <property type="match status" value="1"/>
</dbReference>
<dbReference type="InterPro" id="IPR019554">
    <property type="entry name" value="Soluble_ligand-bd"/>
</dbReference>
<evidence type="ECO:0000256" key="1">
    <source>
        <dbReference type="SAM" id="MobiDB-lite"/>
    </source>
</evidence>
<dbReference type="InterPro" id="IPR051675">
    <property type="entry name" value="Endo/Exo/Phosphatase_dom_1"/>
</dbReference>
<reference evidence="4" key="1">
    <citation type="journal article" date="2018" name="Int. J. Syst. Evol. Microbiol.">
        <title>Jatrophihabitans telluris sp. nov., isolated from sediment soil of lava forest wetlands and the emended description of the genus Jatrophihabitans.</title>
        <authorList>
            <person name="Lee K.C."/>
            <person name="Suh M.K."/>
            <person name="Eom M.K."/>
            <person name="Kim K.K."/>
            <person name="Kim J.S."/>
            <person name="Kim D.S."/>
            <person name="Ko S.H."/>
            <person name="Shin Y.K."/>
            <person name="Lee J.S."/>
        </authorList>
    </citation>
    <scope>NUCLEOTIDE SEQUENCE</scope>
    <source>
        <strain evidence="4">N237</strain>
    </source>
</reference>
<feature type="region of interest" description="Disordered" evidence="1">
    <location>
        <begin position="30"/>
        <end position="56"/>
    </location>
</feature>
<dbReference type="PANTHER" id="PTHR21180:SF32">
    <property type="entry name" value="ENDONUCLEASE_EXONUCLEASE_PHOSPHATASE FAMILY DOMAIN-CONTAINING PROTEIN 1"/>
    <property type="match status" value="1"/>
</dbReference>
<dbReference type="PANTHER" id="PTHR21180">
    <property type="entry name" value="ENDONUCLEASE/EXONUCLEASE/PHOSPHATASE FAMILY DOMAIN-CONTAINING PROTEIN 1"/>
    <property type="match status" value="1"/>
</dbReference>
<organism evidence="4 5">
    <name type="scientific">Jatrophihabitans telluris</name>
    <dbReference type="NCBI Taxonomy" id="2038343"/>
    <lineage>
        <taxon>Bacteria</taxon>
        <taxon>Bacillati</taxon>
        <taxon>Actinomycetota</taxon>
        <taxon>Actinomycetes</taxon>
        <taxon>Jatrophihabitantales</taxon>
        <taxon>Jatrophihabitantaceae</taxon>
        <taxon>Jatrophihabitans</taxon>
    </lineage>
</organism>
<evidence type="ECO:0000259" key="3">
    <source>
        <dbReference type="Pfam" id="PF10531"/>
    </source>
</evidence>
<name>A0ABY4QVP6_9ACTN</name>
<keyword evidence="4" id="KW-0238">DNA-binding</keyword>
<keyword evidence="2" id="KW-0812">Transmembrane</keyword>
<dbReference type="SUPFAM" id="SSF47781">
    <property type="entry name" value="RuvA domain 2-like"/>
    <property type="match status" value="1"/>
</dbReference>
<dbReference type="Gene3D" id="1.10.150.320">
    <property type="entry name" value="Photosystem II 12 kDa extrinsic protein"/>
    <property type="match status" value="1"/>
</dbReference>
<gene>
    <name evidence="4" type="ORF">M6D93_14580</name>
</gene>
<feature type="region of interest" description="Disordered" evidence="1">
    <location>
        <begin position="103"/>
        <end position="123"/>
    </location>
</feature>
<dbReference type="EMBL" id="CP097332">
    <property type="protein sequence ID" value="UQX87518.1"/>
    <property type="molecule type" value="Genomic_DNA"/>
</dbReference>
<evidence type="ECO:0000313" key="5">
    <source>
        <dbReference type="Proteomes" id="UP001056336"/>
    </source>
</evidence>
<dbReference type="Proteomes" id="UP001056336">
    <property type="component" value="Chromosome"/>
</dbReference>
<feature type="domain" description="Soluble ligand binding" evidence="3">
    <location>
        <begin position="157"/>
        <end position="210"/>
    </location>
</feature>
<dbReference type="RefSeq" id="WP_249770115.1">
    <property type="nucleotide sequence ID" value="NZ_CP097332.1"/>
</dbReference>
<protein>
    <submittedName>
        <fullName evidence="4">ComEA family DNA-binding protein</fullName>
    </submittedName>
</protein>
<dbReference type="InterPro" id="IPR004509">
    <property type="entry name" value="Competence_ComEA_HhH"/>
</dbReference>
<dbReference type="NCBIfam" id="TIGR00426">
    <property type="entry name" value="competence protein ComEA helix-hairpin-helix repeat region"/>
    <property type="match status" value="1"/>
</dbReference>
<dbReference type="InterPro" id="IPR010994">
    <property type="entry name" value="RuvA_2-like"/>
</dbReference>
<evidence type="ECO:0000256" key="2">
    <source>
        <dbReference type="SAM" id="Phobius"/>
    </source>
</evidence>
<dbReference type="Pfam" id="PF10531">
    <property type="entry name" value="SLBB"/>
    <property type="match status" value="1"/>
</dbReference>
<dbReference type="Pfam" id="PF12836">
    <property type="entry name" value="HHH_3"/>
    <property type="match status" value="1"/>
</dbReference>
<accession>A0ABY4QVP6</accession>
<proteinExistence type="predicted"/>
<feature type="transmembrane region" description="Helical" evidence="2">
    <location>
        <begin position="66"/>
        <end position="85"/>
    </location>
</feature>